<evidence type="ECO:0000313" key="2">
    <source>
        <dbReference type="EMBL" id="OWY90374.1"/>
    </source>
</evidence>
<reference evidence="3" key="1">
    <citation type="submission" date="2017-03" db="EMBL/GenBank/DDBJ databases">
        <title>Phytopthora megakarya and P. palmivora, two closely related causual agents of cacao black pod achieved similar genome size and gene model numbers by different mechanisms.</title>
        <authorList>
            <person name="Ali S."/>
            <person name="Shao J."/>
            <person name="Larry D.J."/>
            <person name="Kronmiller B."/>
            <person name="Shen D."/>
            <person name="Strem M.D."/>
            <person name="Melnick R.L."/>
            <person name="Guiltinan M.J."/>
            <person name="Tyler B.M."/>
            <person name="Meinhardt L.W."/>
            <person name="Bailey B.A."/>
        </authorList>
    </citation>
    <scope>NUCLEOTIDE SEQUENCE [LARGE SCALE GENOMIC DNA]</scope>
    <source>
        <strain evidence="3">zdho120</strain>
    </source>
</reference>
<dbReference type="OrthoDB" id="193186at2759"/>
<dbReference type="EMBL" id="NBNE01023107">
    <property type="protein sequence ID" value="OWY90374.1"/>
    <property type="molecule type" value="Genomic_DNA"/>
</dbReference>
<keyword evidence="3" id="KW-1185">Reference proteome</keyword>
<dbReference type="InterPro" id="IPR013103">
    <property type="entry name" value="RVT_2"/>
</dbReference>
<protein>
    <recommendedName>
        <fullName evidence="1">Reverse transcriptase Ty1/copia-type domain-containing protein</fullName>
    </recommendedName>
</protein>
<proteinExistence type="predicted"/>
<dbReference type="STRING" id="4795.A0A225UB98"/>
<evidence type="ECO:0000313" key="3">
    <source>
        <dbReference type="Proteomes" id="UP000198211"/>
    </source>
</evidence>
<dbReference type="AlphaFoldDB" id="A0A225UB98"/>
<comment type="caution">
    <text evidence="2">The sequence shown here is derived from an EMBL/GenBank/DDBJ whole genome shotgun (WGS) entry which is preliminary data.</text>
</comment>
<evidence type="ECO:0000259" key="1">
    <source>
        <dbReference type="Pfam" id="PF07727"/>
    </source>
</evidence>
<organism evidence="2 3">
    <name type="scientific">Phytophthora megakarya</name>
    <dbReference type="NCBI Taxonomy" id="4795"/>
    <lineage>
        <taxon>Eukaryota</taxon>
        <taxon>Sar</taxon>
        <taxon>Stramenopiles</taxon>
        <taxon>Oomycota</taxon>
        <taxon>Peronosporomycetes</taxon>
        <taxon>Peronosporales</taxon>
        <taxon>Peronosporaceae</taxon>
        <taxon>Phytophthora</taxon>
    </lineage>
</organism>
<dbReference type="Pfam" id="PF07727">
    <property type="entry name" value="RVT_2"/>
    <property type="match status" value="1"/>
</dbReference>
<name>A0A225UB98_9STRA</name>
<dbReference type="Proteomes" id="UP000198211">
    <property type="component" value="Unassembled WGS sequence"/>
</dbReference>
<feature type="domain" description="Reverse transcriptase Ty1/copia-type" evidence="1">
    <location>
        <begin position="23"/>
        <end position="102"/>
    </location>
</feature>
<gene>
    <name evidence="2" type="ORF">PHMEG_00041516</name>
</gene>
<accession>A0A225UB98</accession>
<sequence length="110" mass="12655">MARPDAARWREATDAEIASLLKNKTWTLVKLPAGKRALACKWVFKRKFNSDGTLERYKARLVVIGCQQIKFIDFDDVFAPVVPWNHSECCLQLCALKTWNVSKWTSRPLS</sequence>